<name>A0A8X7WGC7_BRACI</name>
<dbReference type="InterPro" id="IPR003864">
    <property type="entry name" value="CSC1/OSCA1-like_7TM"/>
</dbReference>
<dbReference type="EMBL" id="JAAMPC010000001">
    <property type="protein sequence ID" value="KAG2329006.1"/>
    <property type="molecule type" value="Genomic_DNA"/>
</dbReference>
<accession>A0A8X7WGC7</accession>
<evidence type="ECO:0000259" key="2">
    <source>
        <dbReference type="Pfam" id="PF02714"/>
    </source>
</evidence>
<organism evidence="3 4">
    <name type="scientific">Brassica carinata</name>
    <name type="common">Ethiopian mustard</name>
    <name type="synonym">Abyssinian cabbage</name>
    <dbReference type="NCBI Taxonomy" id="52824"/>
    <lineage>
        <taxon>Eukaryota</taxon>
        <taxon>Viridiplantae</taxon>
        <taxon>Streptophyta</taxon>
        <taxon>Embryophyta</taxon>
        <taxon>Tracheophyta</taxon>
        <taxon>Spermatophyta</taxon>
        <taxon>Magnoliopsida</taxon>
        <taxon>eudicotyledons</taxon>
        <taxon>Gunneridae</taxon>
        <taxon>Pentapetalae</taxon>
        <taxon>rosids</taxon>
        <taxon>malvids</taxon>
        <taxon>Brassicales</taxon>
        <taxon>Brassicaceae</taxon>
        <taxon>Brassiceae</taxon>
        <taxon>Brassica</taxon>
    </lineage>
</organism>
<feature type="transmembrane region" description="Helical" evidence="1">
    <location>
        <begin position="16"/>
        <end position="36"/>
    </location>
</feature>
<dbReference type="InterPro" id="IPR045122">
    <property type="entry name" value="Csc1-like"/>
</dbReference>
<keyword evidence="1" id="KW-1133">Transmembrane helix</keyword>
<evidence type="ECO:0000256" key="1">
    <source>
        <dbReference type="SAM" id="Phobius"/>
    </source>
</evidence>
<dbReference type="OrthoDB" id="1689567at2759"/>
<dbReference type="GO" id="GO:0005227">
    <property type="term" value="F:calcium-activated cation channel activity"/>
    <property type="evidence" value="ECO:0007669"/>
    <property type="project" value="InterPro"/>
</dbReference>
<dbReference type="AlphaFoldDB" id="A0A8X7WGC7"/>
<dbReference type="PANTHER" id="PTHR13018">
    <property type="entry name" value="PROBABLE MEMBRANE PROTEIN DUF221-RELATED"/>
    <property type="match status" value="1"/>
</dbReference>
<gene>
    <name evidence="3" type="ORF">Bca52824_000186</name>
</gene>
<reference evidence="3 4" key="1">
    <citation type="submission" date="2020-02" db="EMBL/GenBank/DDBJ databases">
        <authorList>
            <person name="Ma Q."/>
            <person name="Huang Y."/>
            <person name="Song X."/>
            <person name="Pei D."/>
        </authorList>
    </citation>
    <scope>NUCLEOTIDE SEQUENCE [LARGE SCALE GENOMIC DNA]</scope>
    <source>
        <strain evidence="3">Sxm20200214</strain>
        <tissue evidence="3">Leaf</tissue>
    </source>
</reference>
<feature type="domain" description="CSC1/OSCA1-like 7TM region" evidence="2">
    <location>
        <begin position="15"/>
        <end position="166"/>
    </location>
</feature>
<keyword evidence="1" id="KW-0472">Membrane</keyword>
<dbReference type="Pfam" id="PF02714">
    <property type="entry name" value="RSN1_7TM"/>
    <property type="match status" value="1"/>
</dbReference>
<feature type="transmembrane region" description="Helical" evidence="1">
    <location>
        <begin position="107"/>
        <end position="127"/>
    </location>
</feature>
<proteinExistence type="predicted"/>
<dbReference type="Proteomes" id="UP000886595">
    <property type="component" value="Unassembled WGS sequence"/>
</dbReference>
<dbReference type="GO" id="GO:0005886">
    <property type="term" value="C:plasma membrane"/>
    <property type="evidence" value="ECO:0007669"/>
    <property type="project" value="TreeGrafter"/>
</dbReference>
<sequence>MEKSCYPSKILPLNKIGVILAAAALTIFFAIPVTAVQGIAKYEKLQKWFPPAMAVEFIPGLSSVVTGYLPSAILKGFMYVVPYAMLGMAYLGGSTSKSKEEIKACNMVFYFLMGNVFFLTLISGSLLDEIGEYFTHPRDIPSHLAAAVSAQGEFFMTYILTDGAVWILFEDSSTGTDNI</sequence>
<keyword evidence="4" id="KW-1185">Reference proteome</keyword>
<dbReference type="PANTHER" id="PTHR13018:SF141">
    <property type="entry name" value="OS01G0950900 PROTEIN"/>
    <property type="match status" value="1"/>
</dbReference>
<evidence type="ECO:0000313" key="3">
    <source>
        <dbReference type="EMBL" id="KAG2329006.1"/>
    </source>
</evidence>
<keyword evidence="1" id="KW-0812">Transmembrane</keyword>
<feature type="transmembrane region" description="Helical" evidence="1">
    <location>
        <begin position="76"/>
        <end position="95"/>
    </location>
</feature>
<comment type="caution">
    <text evidence="3">The sequence shown here is derived from an EMBL/GenBank/DDBJ whole genome shotgun (WGS) entry which is preliminary data.</text>
</comment>
<protein>
    <recommendedName>
        <fullName evidence="2">CSC1/OSCA1-like 7TM region domain-containing protein</fullName>
    </recommendedName>
</protein>
<evidence type="ECO:0000313" key="4">
    <source>
        <dbReference type="Proteomes" id="UP000886595"/>
    </source>
</evidence>